<organism evidence="1 2">
    <name type="scientific">Laccaria amethystina LaAM-08-1</name>
    <dbReference type="NCBI Taxonomy" id="1095629"/>
    <lineage>
        <taxon>Eukaryota</taxon>
        <taxon>Fungi</taxon>
        <taxon>Dikarya</taxon>
        <taxon>Basidiomycota</taxon>
        <taxon>Agaricomycotina</taxon>
        <taxon>Agaricomycetes</taxon>
        <taxon>Agaricomycetidae</taxon>
        <taxon>Agaricales</taxon>
        <taxon>Agaricineae</taxon>
        <taxon>Hydnangiaceae</taxon>
        <taxon>Laccaria</taxon>
    </lineage>
</organism>
<dbReference type="EMBL" id="KN838651">
    <property type="protein sequence ID" value="KIJ99247.1"/>
    <property type="molecule type" value="Genomic_DNA"/>
</dbReference>
<sequence length="73" mass="8239">MTKLAAQGDDSSMQSNNTPQLDWLAYDTQMFRVIRGCHLTGRMKRSANVEFTTPSNVNLFLESICSPQPTWNS</sequence>
<proteinExistence type="predicted"/>
<keyword evidence="2" id="KW-1185">Reference proteome</keyword>
<dbReference type="HOGENOM" id="CLU_2705169_0_0_1"/>
<evidence type="ECO:0000313" key="1">
    <source>
        <dbReference type="EMBL" id="KIJ99247.1"/>
    </source>
</evidence>
<dbReference type="Proteomes" id="UP000054477">
    <property type="component" value="Unassembled WGS sequence"/>
</dbReference>
<reference evidence="2" key="2">
    <citation type="submission" date="2015-01" db="EMBL/GenBank/DDBJ databases">
        <title>Evolutionary Origins and Diversification of the Mycorrhizal Mutualists.</title>
        <authorList>
            <consortium name="DOE Joint Genome Institute"/>
            <consortium name="Mycorrhizal Genomics Consortium"/>
            <person name="Kohler A."/>
            <person name="Kuo A."/>
            <person name="Nagy L.G."/>
            <person name="Floudas D."/>
            <person name="Copeland A."/>
            <person name="Barry K.W."/>
            <person name="Cichocki N."/>
            <person name="Veneault-Fourrey C."/>
            <person name="LaButti K."/>
            <person name="Lindquist E.A."/>
            <person name="Lipzen A."/>
            <person name="Lundell T."/>
            <person name="Morin E."/>
            <person name="Murat C."/>
            <person name="Riley R."/>
            <person name="Ohm R."/>
            <person name="Sun H."/>
            <person name="Tunlid A."/>
            <person name="Henrissat B."/>
            <person name="Grigoriev I.V."/>
            <person name="Hibbett D.S."/>
            <person name="Martin F."/>
        </authorList>
    </citation>
    <scope>NUCLEOTIDE SEQUENCE [LARGE SCALE GENOMIC DNA]</scope>
    <source>
        <strain evidence="2">LaAM-08-1</strain>
    </source>
</reference>
<protein>
    <submittedName>
        <fullName evidence="1">Uncharacterized protein</fullName>
    </submittedName>
</protein>
<reference evidence="1 2" key="1">
    <citation type="submission" date="2014-04" db="EMBL/GenBank/DDBJ databases">
        <authorList>
            <consortium name="DOE Joint Genome Institute"/>
            <person name="Kuo A."/>
            <person name="Kohler A."/>
            <person name="Nagy L.G."/>
            <person name="Floudas D."/>
            <person name="Copeland A."/>
            <person name="Barry K.W."/>
            <person name="Cichocki N."/>
            <person name="Veneault-Fourrey C."/>
            <person name="LaButti K."/>
            <person name="Lindquist E.A."/>
            <person name="Lipzen A."/>
            <person name="Lundell T."/>
            <person name="Morin E."/>
            <person name="Murat C."/>
            <person name="Sun H."/>
            <person name="Tunlid A."/>
            <person name="Henrissat B."/>
            <person name="Grigoriev I.V."/>
            <person name="Hibbett D.S."/>
            <person name="Martin F."/>
            <person name="Nordberg H.P."/>
            <person name="Cantor M.N."/>
            <person name="Hua S.X."/>
        </authorList>
    </citation>
    <scope>NUCLEOTIDE SEQUENCE [LARGE SCALE GENOMIC DNA]</scope>
    <source>
        <strain evidence="1 2">LaAM-08-1</strain>
    </source>
</reference>
<accession>A0A0C9XTH7</accession>
<dbReference type="AlphaFoldDB" id="A0A0C9XTH7"/>
<evidence type="ECO:0000313" key="2">
    <source>
        <dbReference type="Proteomes" id="UP000054477"/>
    </source>
</evidence>
<name>A0A0C9XTH7_9AGAR</name>
<gene>
    <name evidence="1" type="ORF">K443DRAFT_178289</name>
</gene>